<organism evidence="1">
    <name type="scientific">viral metagenome</name>
    <dbReference type="NCBI Taxonomy" id="1070528"/>
    <lineage>
        <taxon>unclassified sequences</taxon>
        <taxon>metagenomes</taxon>
        <taxon>organismal metagenomes</taxon>
    </lineage>
</organism>
<dbReference type="EMBL" id="MN740256">
    <property type="protein sequence ID" value="QHT96405.1"/>
    <property type="molecule type" value="Genomic_DNA"/>
</dbReference>
<proteinExistence type="predicted"/>
<evidence type="ECO:0008006" key="2">
    <source>
        <dbReference type="Google" id="ProtNLM"/>
    </source>
</evidence>
<name>A0A6C0IVC6_9ZZZZ</name>
<dbReference type="InterPro" id="IPR036770">
    <property type="entry name" value="Ankyrin_rpt-contain_sf"/>
</dbReference>
<reference evidence="1" key="1">
    <citation type="journal article" date="2020" name="Nature">
        <title>Giant virus diversity and host interactions through global metagenomics.</title>
        <authorList>
            <person name="Schulz F."/>
            <person name="Roux S."/>
            <person name="Paez-Espino D."/>
            <person name="Jungbluth S."/>
            <person name="Walsh D.A."/>
            <person name="Denef V.J."/>
            <person name="McMahon K.D."/>
            <person name="Konstantinidis K.T."/>
            <person name="Eloe-Fadrosh E.A."/>
            <person name="Kyrpides N.C."/>
            <person name="Woyke T."/>
        </authorList>
    </citation>
    <scope>NUCLEOTIDE SEQUENCE</scope>
    <source>
        <strain evidence="1">GVMAG-M-3300024302-11</strain>
    </source>
</reference>
<protein>
    <recommendedName>
        <fullName evidence="2">Ankyrin repeat protein</fullName>
    </recommendedName>
</protein>
<sequence>MIDFKKISNINTKKDINKYKIDEPIFLNNYLFHYLIMTNNLKAMKLIKHPIYKENDEGLTGFHLAAKVTAETKSLDMLKYLLKSYPDYASNINFANHTFLDYLQVSDKIIEIIEYNKEIEWVRILTNVSDLEDQKNNFIHHVFRDGSLKLITFIISIIYGQKFKLSDLSTCPTFELPSNPNLKIKNIINIIEQLSKLEKCNVLEVLDSQGKSIIYPTILSQKIDLLEYIIKNNIDTDKYTSIYTLHPFINSYIYETLNKSGKNKYKMSELLWNNIKDTHNFISTNKYGENLAFSIIRTRLVAGTGNLDIELDILKRNTLWNNYNVDKVSILHILIQLSFDDYHKVIKNIKIDVFQTDADGKTILDHATDKWLMFLKTLEKIDTIKCSDKECVIIDEYKFANANTFSSTILDAGLFLIYFNNKYTNLYIPKYIDKVDNDMYWDNGFNFPDNFINEYNNFPWVIYWQDKYNYHIHPHLNQLINANKNKDKYNHATVLLSVLLPHGGLHAMILYYDFENNFIERFDPYGNTHDIDGDIDIILEEELTWNTGLYYLNVKKYLPVAGFQNLSDENNSLFQKPGDFGGYCLAWCLWYLEHRMKNYKFTAKTLIAKSIDKLLKRENSLFEFIRNYANNLDKHRQEMLIKIGIPKNRTTNQKFKANEDKLIFEYVKKHTTIN</sequence>
<dbReference type="SUPFAM" id="SSF48403">
    <property type="entry name" value="Ankyrin repeat"/>
    <property type="match status" value="1"/>
</dbReference>
<evidence type="ECO:0000313" key="1">
    <source>
        <dbReference type="EMBL" id="QHT96405.1"/>
    </source>
</evidence>
<dbReference type="AlphaFoldDB" id="A0A6C0IVC6"/>
<accession>A0A6C0IVC6</accession>